<organism evidence="1">
    <name type="scientific">Salmonella enterica subsp. enterica serovar Chester</name>
    <dbReference type="NCBI Taxonomy" id="149386"/>
    <lineage>
        <taxon>Bacteria</taxon>
        <taxon>Pseudomonadati</taxon>
        <taxon>Pseudomonadota</taxon>
        <taxon>Gammaproteobacteria</taxon>
        <taxon>Enterobacterales</taxon>
        <taxon>Enterobacteriaceae</taxon>
        <taxon>Salmonella</taxon>
    </lineage>
</organism>
<dbReference type="EMBL" id="AAAGNC010000003">
    <property type="protein sequence ID" value="EAC0255741.1"/>
    <property type="molecule type" value="Genomic_DNA"/>
</dbReference>
<gene>
    <name evidence="1" type="ORF">EHE49_03550</name>
</gene>
<accession>A0A3Z4X675</accession>
<proteinExistence type="predicted"/>
<reference evidence="1" key="1">
    <citation type="submission" date="2018-11" db="EMBL/GenBank/DDBJ databases">
        <authorList>
            <person name="Ashton P.M."/>
            <person name="Dallman T."/>
            <person name="Nair S."/>
            <person name="De Pinna E."/>
            <person name="Peters T."/>
            <person name="Grant K."/>
        </authorList>
    </citation>
    <scope>NUCLEOTIDE SEQUENCE [LARGE SCALE GENOMIC DNA]</scope>
    <source>
        <strain evidence="1">634658</strain>
    </source>
</reference>
<dbReference type="Proteomes" id="UP000839816">
    <property type="component" value="Unassembled WGS sequence"/>
</dbReference>
<name>A0A3Z4X675_SALET</name>
<sequence length="335" mass="37685">MTKLVSFSAGLDSTWIMYQLLCKAPANEARHVRPAYFSMWNGGNANFMEILCSVAIVERLMDRHHAQTDHVTWAVLGEENFPPVVTAGYANGWSPLVQQGNVVNGLAKLMCGITRKQHHAYAVVGWNKLDALENSLELGDWTLDEYARLKNLYSELMYFQDHAGRVPPLLTPAWDKEKLEMWQELPEDIRRLVQVSNYNNYEFAIDRGNNVLIVYANPSAKSQNYRSLGITPSVGWEIKINDAYRRVWCSALGSAISAMGLGVPAFANFKDPERNHTTFTVSEDTDRLCITSFTAEEWCEYAPHFKALQEKEKEIAKNAKASKAVDAPTGEVADS</sequence>
<protein>
    <submittedName>
        <fullName evidence="1">Uncharacterized protein</fullName>
    </submittedName>
</protein>
<evidence type="ECO:0000313" key="1">
    <source>
        <dbReference type="EMBL" id="EAC0255741.1"/>
    </source>
</evidence>
<comment type="caution">
    <text evidence="1">The sequence shown here is derived from an EMBL/GenBank/DDBJ whole genome shotgun (WGS) entry which is preliminary data.</text>
</comment>
<dbReference type="AlphaFoldDB" id="A0A3Z4X675"/>